<proteinExistence type="predicted"/>
<evidence type="ECO:0000256" key="2">
    <source>
        <dbReference type="ARBA" id="ARBA00022692"/>
    </source>
</evidence>
<evidence type="ECO:0000313" key="8">
    <source>
        <dbReference type="EMBL" id="KAK5062276.1"/>
    </source>
</evidence>
<evidence type="ECO:0000256" key="1">
    <source>
        <dbReference type="ARBA" id="ARBA00004167"/>
    </source>
</evidence>
<accession>A0ABR0JEN0</accession>
<dbReference type="InterPro" id="IPR051694">
    <property type="entry name" value="Immunoregulatory_rcpt-like"/>
</dbReference>
<dbReference type="EMBL" id="JAVRRF010000008">
    <property type="protein sequence ID" value="KAK5062276.1"/>
    <property type="molecule type" value="Genomic_DNA"/>
</dbReference>
<evidence type="ECO:0000256" key="7">
    <source>
        <dbReference type="SAM" id="SignalP"/>
    </source>
</evidence>
<comment type="subcellular location">
    <subcellularLocation>
        <location evidence="1">Membrane</location>
        <topology evidence="1">Single-pass membrane protein</topology>
    </subcellularLocation>
</comment>
<keyword evidence="2 6" id="KW-0812">Transmembrane</keyword>
<evidence type="ECO:0000256" key="3">
    <source>
        <dbReference type="ARBA" id="ARBA00022989"/>
    </source>
</evidence>
<feature type="compositionally biased region" description="Polar residues" evidence="5">
    <location>
        <begin position="130"/>
        <end position="140"/>
    </location>
</feature>
<sequence>MSATNMLFLCLLVFPLLSLSQTVVFTTESDGSVSSSTVYDASATTSGSSSSSYPSSTLYSSYTTGVINVNPTSVSSTLPVLPNVPYTGQAILVGTCTIPQFTILKFPDGGSLEVPLIGCSDNRPDCCPSLNLTDSQPEETGSSASAPGPGGNGDQSTASSTGTIATLTPTGVISMLSAAPLAVCPSGMVDMDPVCCPIGFSKYGQSIIGNLPCVTTVTSTIFSPPPSVLASITSVISASMEAASTTTTPTISVIVNEVFALGLPCADNPNEKHSGLSTGAKAGIGVGVGVAALLLILALWACIAVRHHRRAKMRKLEPANAASVDPKHMSVATTLAPGSPNLQQRNDPMGHYGLAGYAQPHGYTPAFGYMQAQSAHDTYGNYGIHPVPVGMPMHMPGPQGYNGIPPPESQSPPPMYPQYKDIPEVDGTSVVPKPAHQEDVQILEHLSDTRSQESMTDRTAINGFSGNMGQAAELSSDGSMTKHGYRSSR</sequence>
<evidence type="ECO:0000256" key="4">
    <source>
        <dbReference type="ARBA" id="ARBA00023136"/>
    </source>
</evidence>
<dbReference type="Proteomes" id="UP001345691">
    <property type="component" value="Unassembled WGS sequence"/>
</dbReference>
<keyword evidence="4 6" id="KW-0472">Membrane</keyword>
<keyword evidence="9" id="KW-1185">Reference proteome</keyword>
<feature type="compositionally biased region" description="Polar residues" evidence="5">
    <location>
        <begin position="452"/>
        <end position="468"/>
    </location>
</feature>
<reference evidence="8 9" key="1">
    <citation type="submission" date="2023-08" db="EMBL/GenBank/DDBJ databases">
        <title>Black Yeasts Isolated from many extreme environments.</title>
        <authorList>
            <person name="Coleine C."/>
            <person name="Stajich J.E."/>
            <person name="Selbmann L."/>
        </authorList>
    </citation>
    <scope>NUCLEOTIDE SEQUENCE [LARGE SCALE GENOMIC DNA]</scope>
    <source>
        <strain evidence="8 9">CCFEE 6328</strain>
    </source>
</reference>
<keyword evidence="7" id="KW-0732">Signal</keyword>
<dbReference type="PANTHER" id="PTHR15549">
    <property type="entry name" value="PAIRED IMMUNOGLOBULIN-LIKE TYPE 2 RECEPTOR"/>
    <property type="match status" value="1"/>
</dbReference>
<gene>
    <name evidence="8" type="ORF">LTR69_004634</name>
</gene>
<evidence type="ECO:0000256" key="6">
    <source>
        <dbReference type="SAM" id="Phobius"/>
    </source>
</evidence>
<evidence type="ECO:0000256" key="5">
    <source>
        <dbReference type="SAM" id="MobiDB-lite"/>
    </source>
</evidence>
<feature type="compositionally biased region" description="Pro residues" evidence="5">
    <location>
        <begin position="405"/>
        <end position="416"/>
    </location>
</feature>
<feature type="signal peptide" evidence="7">
    <location>
        <begin position="1"/>
        <end position="20"/>
    </location>
</feature>
<evidence type="ECO:0000313" key="9">
    <source>
        <dbReference type="Proteomes" id="UP001345691"/>
    </source>
</evidence>
<comment type="caution">
    <text evidence="8">The sequence shown here is derived from an EMBL/GenBank/DDBJ whole genome shotgun (WGS) entry which is preliminary data.</text>
</comment>
<protein>
    <recommendedName>
        <fullName evidence="10">Mid2 domain-containing protein</fullName>
    </recommendedName>
</protein>
<feature type="region of interest" description="Disordered" evidence="5">
    <location>
        <begin position="129"/>
        <end position="162"/>
    </location>
</feature>
<organism evidence="8 9">
    <name type="scientific">Exophiala sideris</name>
    <dbReference type="NCBI Taxonomy" id="1016849"/>
    <lineage>
        <taxon>Eukaryota</taxon>
        <taxon>Fungi</taxon>
        <taxon>Dikarya</taxon>
        <taxon>Ascomycota</taxon>
        <taxon>Pezizomycotina</taxon>
        <taxon>Eurotiomycetes</taxon>
        <taxon>Chaetothyriomycetidae</taxon>
        <taxon>Chaetothyriales</taxon>
        <taxon>Herpotrichiellaceae</taxon>
        <taxon>Exophiala</taxon>
    </lineage>
</organism>
<name>A0ABR0JEN0_9EURO</name>
<feature type="transmembrane region" description="Helical" evidence="6">
    <location>
        <begin position="282"/>
        <end position="305"/>
    </location>
</feature>
<evidence type="ECO:0008006" key="10">
    <source>
        <dbReference type="Google" id="ProtNLM"/>
    </source>
</evidence>
<feature type="chain" id="PRO_5047167236" description="Mid2 domain-containing protein" evidence="7">
    <location>
        <begin position="21"/>
        <end position="489"/>
    </location>
</feature>
<keyword evidence="3 6" id="KW-1133">Transmembrane helix</keyword>
<feature type="region of interest" description="Disordered" evidence="5">
    <location>
        <begin position="405"/>
        <end position="489"/>
    </location>
</feature>